<dbReference type="Pfam" id="PF07302">
    <property type="entry name" value="AroM"/>
    <property type="match status" value="1"/>
</dbReference>
<dbReference type="AlphaFoldDB" id="A0A845SK78"/>
<organism evidence="1 2">
    <name type="scientific">Acerihabitans arboris</name>
    <dbReference type="NCBI Taxonomy" id="2691583"/>
    <lineage>
        <taxon>Bacteria</taxon>
        <taxon>Pseudomonadati</taxon>
        <taxon>Pseudomonadota</taxon>
        <taxon>Gammaproteobacteria</taxon>
        <taxon>Enterobacterales</taxon>
        <taxon>Pectobacteriaceae</taxon>
        <taxon>Acerihabitans</taxon>
    </lineage>
</organism>
<reference evidence="1 2" key="1">
    <citation type="submission" date="2019-12" db="EMBL/GenBank/DDBJ databases">
        <authorList>
            <person name="Lee S.D."/>
        </authorList>
    </citation>
    <scope>NUCLEOTIDE SEQUENCE [LARGE SCALE GENOMIC DNA]</scope>
    <source>
        <strain evidence="1 2">SAP-6</strain>
    </source>
</reference>
<reference evidence="1 2" key="2">
    <citation type="submission" date="2020-02" db="EMBL/GenBank/DDBJ databases">
        <title>The new genus of Enterobacteriales.</title>
        <authorList>
            <person name="Kim I.S."/>
        </authorList>
    </citation>
    <scope>NUCLEOTIDE SEQUENCE [LARGE SCALE GENOMIC DNA]</scope>
    <source>
        <strain evidence="1 2">SAP-6</strain>
    </source>
</reference>
<proteinExistence type="predicted"/>
<accession>A0A845SK78</accession>
<dbReference type="Gene3D" id="3.40.50.1860">
    <property type="match status" value="1"/>
</dbReference>
<sequence length="226" mass="24062">MSASLLGTLTIGQAPRADITPILEEHLPAGVECIHMGVLDGLDRDTIARRFPVLPGEAVLTTRLLDGSAVILGKSAVREAVQAKLDQLEQLGCRTIALLCTGEFHGLGCKRAWLMEPDLLVPPVVTALTVERQAGILVPLPEQMASEGAKWRALARPPVYAAASPYGSSAAQLTAAALELKAQRADVIVMDCMGYTEHHRRIVREATGLPVILSNALLARLLAALL</sequence>
<dbReference type="RefSeq" id="WP_162366084.1">
    <property type="nucleotide sequence ID" value="NZ_WUBS01000007.1"/>
</dbReference>
<dbReference type="EMBL" id="WUBS01000007">
    <property type="protein sequence ID" value="NDL63364.1"/>
    <property type="molecule type" value="Genomic_DNA"/>
</dbReference>
<gene>
    <name evidence="1" type="ORF">GRH90_11480</name>
</gene>
<dbReference type="InterPro" id="IPR010843">
    <property type="entry name" value="Uncharacterised_AroM"/>
</dbReference>
<dbReference type="NCBIfam" id="NF007788">
    <property type="entry name" value="PRK10481.1"/>
    <property type="match status" value="1"/>
</dbReference>
<evidence type="ECO:0008006" key="3">
    <source>
        <dbReference type="Google" id="ProtNLM"/>
    </source>
</evidence>
<keyword evidence="2" id="KW-1185">Reference proteome</keyword>
<evidence type="ECO:0000313" key="2">
    <source>
        <dbReference type="Proteomes" id="UP000461443"/>
    </source>
</evidence>
<dbReference type="Proteomes" id="UP000461443">
    <property type="component" value="Unassembled WGS sequence"/>
</dbReference>
<protein>
    <recommendedName>
        <fullName evidence="3">Protein AroM</fullName>
    </recommendedName>
</protein>
<name>A0A845SK78_9GAMM</name>
<comment type="caution">
    <text evidence="1">The sequence shown here is derived from an EMBL/GenBank/DDBJ whole genome shotgun (WGS) entry which is preliminary data.</text>
</comment>
<evidence type="ECO:0000313" key="1">
    <source>
        <dbReference type="EMBL" id="NDL63364.1"/>
    </source>
</evidence>
<dbReference type="InterPro" id="IPR001920">
    <property type="entry name" value="Asp/Glu_race"/>
</dbReference>
<dbReference type="GO" id="GO:0016855">
    <property type="term" value="F:racemase and epimerase activity, acting on amino acids and derivatives"/>
    <property type="evidence" value="ECO:0007669"/>
    <property type="project" value="InterPro"/>
</dbReference>